<feature type="region of interest" description="Disordered" evidence="5">
    <location>
        <begin position="310"/>
        <end position="413"/>
    </location>
</feature>
<feature type="compositionally biased region" description="Low complexity" evidence="5">
    <location>
        <begin position="28"/>
        <end position="48"/>
    </location>
</feature>
<dbReference type="AlphaFoldDB" id="A0A1Y1U9I4"/>
<dbReference type="PANTHER" id="PTHR15710">
    <property type="entry name" value="E3 UBIQUITIN-PROTEIN LIGASE PRAJA"/>
    <property type="match status" value="1"/>
</dbReference>
<evidence type="ECO:0000313" key="8">
    <source>
        <dbReference type="Proteomes" id="UP000193218"/>
    </source>
</evidence>
<gene>
    <name evidence="7" type="ORF">BD324DRAFT_634500</name>
</gene>
<dbReference type="Proteomes" id="UP000193218">
    <property type="component" value="Unassembled WGS sequence"/>
</dbReference>
<dbReference type="STRING" id="4999.A0A1Y1U9I4"/>
<dbReference type="GO" id="GO:0008270">
    <property type="term" value="F:zinc ion binding"/>
    <property type="evidence" value="ECO:0007669"/>
    <property type="project" value="UniProtKB-KW"/>
</dbReference>
<evidence type="ECO:0000256" key="5">
    <source>
        <dbReference type="SAM" id="MobiDB-lite"/>
    </source>
</evidence>
<keyword evidence="3" id="KW-0862">Zinc</keyword>
<dbReference type="Gene3D" id="3.30.40.10">
    <property type="entry name" value="Zinc/RING finger domain, C3HC4 (zinc finger)"/>
    <property type="match status" value="1"/>
</dbReference>
<evidence type="ECO:0000256" key="2">
    <source>
        <dbReference type="ARBA" id="ARBA00022771"/>
    </source>
</evidence>
<dbReference type="PROSITE" id="PS50089">
    <property type="entry name" value="ZF_RING_2"/>
    <property type="match status" value="1"/>
</dbReference>
<feature type="region of interest" description="Disordered" evidence="5">
    <location>
        <begin position="252"/>
        <end position="295"/>
    </location>
</feature>
<feature type="compositionally biased region" description="Polar residues" evidence="5">
    <location>
        <begin position="326"/>
        <end position="337"/>
    </location>
</feature>
<feature type="region of interest" description="Disordered" evidence="5">
    <location>
        <begin position="95"/>
        <end position="131"/>
    </location>
</feature>
<feature type="region of interest" description="Disordered" evidence="5">
    <location>
        <begin position="1"/>
        <end position="68"/>
    </location>
</feature>
<evidence type="ECO:0000256" key="1">
    <source>
        <dbReference type="ARBA" id="ARBA00022723"/>
    </source>
</evidence>
<dbReference type="CDD" id="cd16454">
    <property type="entry name" value="RING-H2_PA-TM-RING"/>
    <property type="match status" value="1"/>
</dbReference>
<name>A0A1Y1U9I4_9TREE</name>
<dbReference type="InterPro" id="IPR013083">
    <property type="entry name" value="Znf_RING/FYVE/PHD"/>
</dbReference>
<proteinExistence type="predicted"/>
<evidence type="ECO:0000256" key="4">
    <source>
        <dbReference type="PROSITE-ProRule" id="PRU00175"/>
    </source>
</evidence>
<dbReference type="GeneID" id="33558546"/>
<dbReference type="SMART" id="SM00184">
    <property type="entry name" value="RING"/>
    <property type="match status" value="2"/>
</dbReference>
<dbReference type="SUPFAM" id="SSF57850">
    <property type="entry name" value="RING/U-box"/>
    <property type="match status" value="1"/>
</dbReference>
<feature type="region of interest" description="Disordered" evidence="5">
    <location>
        <begin position="493"/>
        <end position="520"/>
    </location>
</feature>
<evidence type="ECO:0000259" key="6">
    <source>
        <dbReference type="PROSITE" id="PS50089"/>
    </source>
</evidence>
<dbReference type="PANTHER" id="PTHR15710:SF74">
    <property type="entry name" value="RING-TYPE E3 UBIQUITIN TRANSFERASE-RELATED"/>
    <property type="match status" value="1"/>
</dbReference>
<feature type="compositionally biased region" description="Low complexity" evidence="5">
    <location>
        <begin position="1"/>
        <end position="18"/>
    </location>
</feature>
<protein>
    <recommendedName>
        <fullName evidence="6">RING-type domain-containing protein</fullName>
    </recommendedName>
</protein>
<keyword evidence="2 4" id="KW-0863">Zinc-finger</keyword>
<dbReference type="InterPro" id="IPR001841">
    <property type="entry name" value="Znf_RING"/>
</dbReference>
<dbReference type="InParanoid" id="A0A1Y1U9I4"/>
<dbReference type="Pfam" id="PF13639">
    <property type="entry name" value="zf-RING_2"/>
    <property type="match status" value="1"/>
</dbReference>
<evidence type="ECO:0000313" key="7">
    <source>
        <dbReference type="EMBL" id="ORX34690.1"/>
    </source>
</evidence>
<dbReference type="EMBL" id="NBSH01000013">
    <property type="protein sequence ID" value="ORX34690.1"/>
    <property type="molecule type" value="Genomic_DNA"/>
</dbReference>
<dbReference type="RefSeq" id="XP_021868932.1">
    <property type="nucleotide sequence ID" value="XM_022016737.1"/>
</dbReference>
<feature type="compositionally biased region" description="Polar residues" evidence="5">
    <location>
        <begin position="103"/>
        <end position="116"/>
    </location>
</feature>
<keyword evidence="8" id="KW-1185">Reference proteome</keyword>
<feature type="compositionally biased region" description="Low complexity" evidence="5">
    <location>
        <begin position="378"/>
        <end position="395"/>
    </location>
</feature>
<accession>A0A1Y1U9I4</accession>
<dbReference type="OrthoDB" id="8062037at2759"/>
<organism evidence="7 8">
    <name type="scientific">Kockovaella imperatae</name>
    <dbReference type="NCBI Taxonomy" id="4999"/>
    <lineage>
        <taxon>Eukaryota</taxon>
        <taxon>Fungi</taxon>
        <taxon>Dikarya</taxon>
        <taxon>Basidiomycota</taxon>
        <taxon>Agaricomycotina</taxon>
        <taxon>Tremellomycetes</taxon>
        <taxon>Tremellales</taxon>
        <taxon>Cuniculitremaceae</taxon>
        <taxon>Kockovaella</taxon>
    </lineage>
</organism>
<sequence length="644" mass="68439">MSSPPRDPSSRGGSSDSPVRTPPSIGSATTTSLPAATTDTADTIVTNETAEEGNNARPPPIPMMIPGPGGHMHPIFPMGMGFGPGGIMFGPPPPGFHPPFANSAGQPLNTPSSTGQPDLDAHPAPGSNTTPGFTFFMSIFNGPPPSEQPDPQAAEELIRSLPPISKGLFDRVNMVVSAEQKMDGDVDEEPGWKCAICLEGLNEETIQNDNDIGIKGLPCNHLFHSGCLRPWFESHHTCPTCRLDLDPLHTLRGSTRTGGGRSRPGPGGAGPRTHPYGGRPPSENVEGPDDTAPIPQFTFVWHMPVPVPTLTLTGEAPGPDGASPPEGSQANPSTPTTAEGPRTPAQHFPPIPSVFLSPPTQTFDIPLRSSPAPMTRNASDGAESSSSAAGPSSPSFTSQMPGSFPGGGRPLPQRRVHINMETVHRHNPVQVIPAAADPSNGNLHGSEAEAPRAPIIAPFLPPVPTLSPFPASHVRPPHPIPHFQTVINIGNPQPPARFHTTAATPPNTQEPSGEPSPTLPQTKAVIRETLDAWVETREKALGWRCDAPICFKAPTSDHPEVEGDPEQTISILSPLQVAESSGQDFELHSCEHRWHRSCLETTVKTSGRWNPGNDQHKVWVRCDRCRKDGWIPRTNPDATSETLA</sequence>
<feature type="compositionally biased region" description="Polar residues" evidence="5">
    <location>
        <begin position="501"/>
        <end position="511"/>
    </location>
</feature>
<feature type="domain" description="RING-type" evidence="6">
    <location>
        <begin position="194"/>
        <end position="242"/>
    </location>
</feature>
<keyword evidence="1" id="KW-0479">Metal-binding</keyword>
<feature type="compositionally biased region" description="Gly residues" evidence="5">
    <location>
        <begin position="256"/>
        <end position="270"/>
    </location>
</feature>
<reference evidence="7 8" key="1">
    <citation type="submission" date="2017-03" db="EMBL/GenBank/DDBJ databases">
        <title>Widespread Adenine N6-methylation of Active Genes in Fungi.</title>
        <authorList>
            <consortium name="DOE Joint Genome Institute"/>
            <person name="Mondo S.J."/>
            <person name="Dannebaum R.O."/>
            <person name="Kuo R.C."/>
            <person name="Louie K.B."/>
            <person name="Bewick A.J."/>
            <person name="Labutti K."/>
            <person name="Haridas S."/>
            <person name="Kuo A."/>
            <person name="Salamov A."/>
            <person name="Ahrendt S.R."/>
            <person name="Lau R."/>
            <person name="Bowen B.P."/>
            <person name="Lipzen A."/>
            <person name="Sullivan W."/>
            <person name="Andreopoulos W.B."/>
            <person name="Clum A."/>
            <person name="Lindquist E."/>
            <person name="Daum C."/>
            <person name="Northen T.R."/>
            <person name="Ramamoorthy G."/>
            <person name="Schmitz R.J."/>
            <person name="Gryganskyi A."/>
            <person name="Culley D."/>
            <person name="Magnuson J."/>
            <person name="James T.Y."/>
            <person name="O'Malley M.A."/>
            <person name="Stajich J.E."/>
            <person name="Spatafora J.W."/>
            <person name="Visel A."/>
            <person name="Grigoriev I.V."/>
        </authorList>
    </citation>
    <scope>NUCLEOTIDE SEQUENCE [LARGE SCALE GENOMIC DNA]</scope>
    <source>
        <strain evidence="7 8">NRRL Y-17943</strain>
    </source>
</reference>
<evidence type="ECO:0000256" key="3">
    <source>
        <dbReference type="ARBA" id="ARBA00022833"/>
    </source>
</evidence>
<comment type="caution">
    <text evidence="7">The sequence shown here is derived from an EMBL/GenBank/DDBJ whole genome shotgun (WGS) entry which is preliminary data.</text>
</comment>